<name>A0AAU9JKA9_9CILI</name>
<organism evidence="1 2">
    <name type="scientific">Blepharisma stoltei</name>
    <dbReference type="NCBI Taxonomy" id="1481888"/>
    <lineage>
        <taxon>Eukaryota</taxon>
        <taxon>Sar</taxon>
        <taxon>Alveolata</taxon>
        <taxon>Ciliophora</taxon>
        <taxon>Postciliodesmatophora</taxon>
        <taxon>Heterotrichea</taxon>
        <taxon>Heterotrichida</taxon>
        <taxon>Blepharismidae</taxon>
        <taxon>Blepharisma</taxon>
    </lineage>
</organism>
<proteinExistence type="predicted"/>
<gene>
    <name evidence="1" type="ORF">BSTOLATCC_MIC37695</name>
</gene>
<protein>
    <submittedName>
        <fullName evidence="1">Uncharacterized protein</fullName>
    </submittedName>
</protein>
<sequence length="171" mass="19733">MIENEATYTEEFSNPYYRFHSSTVEETSNGVWVLGHNFVVSLTLKYGYIDKMLARSLSFKIEQEMRKVSNSLHHKVLIPELSDKFTTSVVDDHYRLDLKESKEHYAFPVGECQMIPITNCSLREISSYFGRRILELIGIQEFIAAGVRKVKTEMNYNGQTKKASSTFSIVQ</sequence>
<dbReference type="AlphaFoldDB" id="A0AAU9JKA9"/>
<evidence type="ECO:0000313" key="1">
    <source>
        <dbReference type="EMBL" id="CAG9324949.1"/>
    </source>
</evidence>
<keyword evidence="2" id="KW-1185">Reference proteome</keyword>
<dbReference type="SUPFAM" id="SSF55620">
    <property type="entry name" value="Tetrahydrobiopterin biosynthesis enzymes-like"/>
    <property type="match status" value="1"/>
</dbReference>
<dbReference type="Proteomes" id="UP001162131">
    <property type="component" value="Unassembled WGS sequence"/>
</dbReference>
<dbReference type="Gene3D" id="3.30.479.10">
    <property type="entry name" value="6-pyruvoyl tetrahydropterin synthase/QueD"/>
    <property type="match status" value="1"/>
</dbReference>
<dbReference type="InterPro" id="IPR038418">
    <property type="entry name" value="6-PTP_synth/QueD_sf"/>
</dbReference>
<reference evidence="1" key="1">
    <citation type="submission" date="2021-09" db="EMBL/GenBank/DDBJ databases">
        <authorList>
            <consortium name="AG Swart"/>
            <person name="Singh M."/>
            <person name="Singh A."/>
            <person name="Seah K."/>
            <person name="Emmerich C."/>
        </authorList>
    </citation>
    <scope>NUCLEOTIDE SEQUENCE</scope>
    <source>
        <strain evidence="1">ATCC30299</strain>
    </source>
</reference>
<comment type="caution">
    <text evidence="1">The sequence shown here is derived from an EMBL/GenBank/DDBJ whole genome shotgun (WGS) entry which is preliminary data.</text>
</comment>
<accession>A0AAU9JKA9</accession>
<dbReference type="EMBL" id="CAJZBQ010000037">
    <property type="protein sequence ID" value="CAG9324949.1"/>
    <property type="molecule type" value="Genomic_DNA"/>
</dbReference>
<evidence type="ECO:0000313" key="2">
    <source>
        <dbReference type="Proteomes" id="UP001162131"/>
    </source>
</evidence>